<evidence type="ECO:0000256" key="6">
    <source>
        <dbReference type="SAM" id="Phobius"/>
    </source>
</evidence>
<dbReference type="GO" id="GO:0005886">
    <property type="term" value="C:plasma membrane"/>
    <property type="evidence" value="ECO:0007669"/>
    <property type="project" value="UniProtKB-SubCell"/>
</dbReference>
<evidence type="ECO:0000256" key="1">
    <source>
        <dbReference type="ARBA" id="ARBA00004651"/>
    </source>
</evidence>
<accession>A0A327QX67</accession>
<dbReference type="InterPro" id="IPR050833">
    <property type="entry name" value="Poly_Biosynth_Transport"/>
</dbReference>
<evidence type="ECO:0000256" key="5">
    <source>
        <dbReference type="ARBA" id="ARBA00023136"/>
    </source>
</evidence>
<dbReference type="Proteomes" id="UP000249547">
    <property type="component" value="Unassembled WGS sequence"/>
</dbReference>
<dbReference type="PANTHER" id="PTHR30250:SF11">
    <property type="entry name" value="O-ANTIGEN TRANSPORTER-RELATED"/>
    <property type="match status" value="1"/>
</dbReference>
<feature type="transmembrane region" description="Helical" evidence="6">
    <location>
        <begin position="430"/>
        <end position="448"/>
    </location>
</feature>
<reference evidence="7 8" key="1">
    <citation type="submission" date="2018-06" db="EMBL/GenBank/DDBJ databases">
        <title>Genomic Encyclopedia of Archaeal and Bacterial Type Strains, Phase II (KMG-II): from individual species to whole genera.</title>
        <authorList>
            <person name="Goeker M."/>
        </authorList>
    </citation>
    <scope>NUCLEOTIDE SEQUENCE [LARGE SCALE GENOMIC DNA]</scope>
    <source>
        <strain evidence="7 8">DSM 23857</strain>
    </source>
</reference>
<gene>
    <name evidence="7" type="ORF">LX64_01049</name>
</gene>
<evidence type="ECO:0000256" key="2">
    <source>
        <dbReference type="ARBA" id="ARBA00022475"/>
    </source>
</evidence>
<feature type="transmembrane region" description="Helical" evidence="6">
    <location>
        <begin position="305"/>
        <end position="322"/>
    </location>
</feature>
<feature type="transmembrane region" description="Helical" evidence="6">
    <location>
        <begin position="115"/>
        <end position="137"/>
    </location>
</feature>
<evidence type="ECO:0000256" key="3">
    <source>
        <dbReference type="ARBA" id="ARBA00022692"/>
    </source>
</evidence>
<comment type="caution">
    <text evidence="7">The sequence shown here is derived from an EMBL/GenBank/DDBJ whole genome shotgun (WGS) entry which is preliminary data.</text>
</comment>
<keyword evidence="5 6" id="KW-0472">Membrane</keyword>
<feature type="transmembrane region" description="Helical" evidence="6">
    <location>
        <begin position="262"/>
        <end position="284"/>
    </location>
</feature>
<feature type="transmembrane region" description="Helical" evidence="6">
    <location>
        <begin position="81"/>
        <end position="103"/>
    </location>
</feature>
<dbReference type="PANTHER" id="PTHR30250">
    <property type="entry name" value="PST FAMILY PREDICTED COLANIC ACID TRANSPORTER"/>
    <property type="match status" value="1"/>
</dbReference>
<sequence length="501" mass="56871">MGTIRHQGIQSTIITYLGVLIGAFNMLLFTKFLPPEVLGLTRLLNSIVAIFLTFSSLGSITMMNKFYPYYRDILSPKQRDLFGIVIILCVIGFTAMCIGAFIFKSNIIASYQAQSPLFTVYFNAIFPYAFFFLIYGIIESYSFNQFKTVVPIFIREVLVRLLTTIIIVAFMLKFLHEAGFIITYTLIYGIAAAVLISYLIKLNLFQFSFKISSLTKKLRKKIIGLTSIIYGGSLFSALAQNIDTLVISKVNGLATTAVFDLSTYISNVIMIPQKSVIAISVPVLSKAWKDKDFGRIQRIYERSSLILLTYALLIFFVIWLNFDSAFTILGLPDKYREGKWVVFILGMMRIMDLGTGVNSQIIGTSNHWKFEFTTNLILVCLSIPLNYIMIVHYSMIGSAIAQIFSLFVFNLIRFTYLYRKYDMQPFSKKTFYTVLLAVGGYIGAAFLLNFDNPYINVIAKSIFFVGIFIGGNIIFNISEDIQQTYQKGLQTVKKIVYRAKQ</sequence>
<feature type="transmembrane region" description="Helical" evidence="6">
    <location>
        <begin position="12"/>
        <end position="33"/>
    </location>
</feature>
<feature type="transmembrane region" description="Helical" evidence="6">
    <location>
        <begin position="454"/>
        <end position="477"/>
    </location>
</feature>
<feature type="transmembrane region" description="Helical" evidence="6">
    <location>
        <begin position="157"/>
        <end position="175"/>
    </location>
</feature>
<evidence type="ECO:0000313" key="8">
    <source>
        <dbReference type="Proteomes" id="UP000249547"/>
    </source>
</evidence>
<keyword evidence="2" id="KW-1003">Cell membrane</keyword>
<comment type="subcellular location">
    <subcellularLocation>
        <location evidence="1">Cell membrane</location>
        <topology evidence="1">Multi-pass membrane protein</topology>
    </subcellularLocation>
</comment>
<feature type="transmembrane region" description="Helical" evidence="6">
    <location>
        <begin position="181"/>
        <end position="201"/>
    </location>
</feature>
<keyword evidence="8" id="KW-1185">Reference proteome</keyword>
<evidence type="ECO:0000256" key="4">
    <source>
        <dbReference type="ARBA" id="ARBA00022989"/>
    </source>
</evidence>
<feature type="transmembrane region" description="Helical" evidence="6">
    <location>
        <begin position="222"/>
        <end position="242"/>
    </location>
</feature>
<dbReference type="RefSeq" id="WP_111596554.1">
    <property type="nucleotide sequence ID" value="NZ_QLLL01000002.1"/>
</dbReference>
<feature type="transmembrane region" description="Helical" evidence="6">
    <location>
        <begin position="399"/>
        <end position="418"/>
    </location>
</feature>
<dbReference type="AlphaFoldDB" id="A0A327QX67"/>
<proteinExistence type="predicted"/>
<organism evidence="7 8">
    <name type="scientific">Chitinophaga skermanii</name>
    <dbReference type="NCBI Taxonomy" id="331697"/>
    <lineage>
        <taxon>Bacteria</taxon>
        <taxon>Pseudomonadati</taxon>
        <taxon>Bacteroidota</taxon>
        <taxon>Chitinophagia</taxon>
        <taxon>Chitinophagales</taxon>
        <taxon>Chitinophagaceae</taxon>
        <taxon>Chitinophaga</taxon>
    </lineage>
</organism>
<evidence type="ECO:0000313" key="7">
    <source>
        <dbReference type="EMBL" id="RAJ08398.1"/>
    </source>
</evidence>
<dbReference type="OrthoDB" id="88014at2"/>
<keyword evidence="3 6" id="KW-0812">Transmembrane</keyword>
<dbReference type="EMBL" id="QLLL01000002">
    <property type="protein sequence ID" value="RAJ08398.1"/>
    <property type="molecule type" value="Genomic_DNA"/>
</dbReference>
<protein>
    <submittedName>
        <fullName evidence="7">O-antigen/teichoic acid export membrane protein</fullName>
    </submittedName>
</protein>
<feature type="transmembrane region" description="Helical" evidence="6">
    <location>
        <begin position="39"/>
        <end position="60"/>
    </location>
</feature>
<keyword evidence="4 6" id="KW-1133">Transmembrane helix</keyword>
<name>A0A327QX67_9BACT</name>